<gene>
    <name evidence="4" type="ORF">J2W69_004111</name>
</gene>
<feature type="domain" description="Signal transduction histidine kinase internal region" evidence="3">
    <location>
        <begin position="170"/>
        <end position="250"/>
    </location>
</feature>
<keyword evidence="4" id="KW-0808">Transferase</keyword>
<protein>
    <submittedName>
        <fullName evidence="4">Signal transduction histidine kinase</fullName>
    </submittedName>
</protein>
<feature type="transmembrane region" description="Helical" evidence="1">
    <location>
        <begin position="23"/>
        <end position="43"/>
    </location>
</feature>
<dbReference type="SUPFAM" id="SSF55874">
    <property type="entry name" value="ATPase domain of HSP90 chaperone/DNA topoisomerase II/histidine kinase"/>
    <property type="match status" value="1"/>
</dbReference>
<keyword evidence="1" id="KW-1133">Transmembrane helix</keyword>
<dbReference type="Pfam" id="PF06580">
    <property type="entry name" value="His_kinase"/>
    <property type="match status" value="1"/>
</dbReference>
<keyword evidence="4" id="KW-0418">Kinase</keyword>
<dbReference type="Gene3D" id="3.30.565.10">
    <property type="entry name" value="Histidine kinase-like ATPase, C-terminal domain"/>
    <property type="match status" value="1"/>
</dbReference>
<reference evidence="4 5" key="1">
    <citation type="submission" date="2023-07" db="EMBL/GenBank/DDBJ databases">
        <title>Sorghum-associated microbial communities from plants grown in Nebraska, USA.</title>
        <authorList>
            <person name="Schachtman D."/>
        </authorList>
    </citation>
    <scope>NUCLEOTIDE SEQUENCE [LARGE SCALE GENOMIC DNA]</scope>
    <source>
        <strain evidence="4 5">4138</strain>
    </source>
</reference>
<feature type="transmembrane region" description="Helical" evidence="1">
    <location>
        <begin position="128"/>
        <end position="147"/>
    </location>
</feature>
<comment type="caution">
    <text evidence="4">The sequence shown here is derived from an EMBL/GenBank/DDBJ whole genome shotgun (WGS) entry which is preliminary data.</text>
</comment>
<dbReference type="InterPro" id="IPR003594">
    <property type="entry name" value="HATPase_dom"/>
</dbReference>
<evidence type="ECO:0000313" key="5">
    <source>
        <dbReference type="Proteomes" id="UP001257909"/>
    </source>
</evidence>
<dbReference type="RefSeq" id="WP_310282000.1">
    <property type="nucleotide sequence ID" value="NZ_JAVDWR010000036.1"/>
</dbReference>
<name>A0ABU1W5W4_9GAMM</name>
<dbReference type="InterPro" id="IPR050640">
    <property type="entry name" value="Bact_2-comp_sensor_kinase"/>
</dbReference>
<feature type="transmembrane region" description="Helical" evidence="1">
    <location>
        <begin position="55"/>
        <end position="76"/>
    </location>
</feature>
<keyword evidence="5" id="KW-1185">Reference proteome</keyword>
<dbReference type="InterPro" id="IPR010559">
    <property type="entry name" value="Sig_transdc_His_kin_internal"/>
</dbReference>
<proteinExistence type="predicted"/>
<evidence type="ECO:0000259" key="2">
    <source>
        <dbReference type="Pfam" id="PF02518"/>
    </source>
</evidence>
<dbReference type="Pfam" id="PF02518">
    <property type="entry name" value="HATPase_c"/>
    <property type="match status" value="1"/>
</dbReference>
<keyword evidence="1" id="KW-0812">Transmembrane</keyword>
<evidence type="ECO:0000259" key="3">
    <source>
        <dbReference type="Pfam" id="PF06580"/>
    </source>
</evidence>
<keyword evidence="1" id="KW-0472">Membrane</keyword>
<dbReference type="PANTHER" id="PTHR34220">
    <property type="entry name" value="SENSOR HISTIDINE KINASE YPDA"/>
    <property type="match status" value="1"/>
</dbReference>
<feature type="transmembrane region" description="Helical" evidence="1">
    <location>
        <begin position="88"/>
        <end position="108"/>
    </location>
</feature>
<feature type="domain" description="Histidine kinase/HSP90-like ATPase" evidence="2">
    <location>
        <begin position="269"/>
        <end position="366"/>
    </location>
</feature>
<dbReference type="PANTHER" id="PTHR34220:SF7">
    <property type="entry name" value="SENSOR HISTIDINE KINASE YPDA"/>
    <property type="match status" value="1"/>
</dbReference>
<dbReference type="EMBL" id="JAVDWR010000036">
    <property type="protein sequence ID" value="MDR7123128.1"/>
    <property type="molecule type" value="Genomic_DNA"/>
</dbReference>
<evidence type="ECO:0000313" key="4">
    <source>
        <dbReference type="EMBL" id="MDR7123128.1"/>
    </source>
</evidence>
<organism evidence="4 5">
    <name type="scientific">Rheinheimera soli</name>
    <dbReference type="NCBI Taxonomy" id="443616"/>
    <lineage>
        <taxon>Bacteria</taxon>
        <taxon>Pseudomonadati</taxon>
        <taxon>Pseudomonadota</taxon>
        <taxon>Gammaproteobacteria</taxon>
        <taxon>Chromatiales</taxon>
        <taxon>Chromatiaceae</taxon>
        <taxon>Rheinheimera</taxon>
    </lineage>
</organism>
<accession>A0ABU1W5W4</accession>
<sequence length="372" mass="42675">MATLFVFLNWNEMVLQSLSRNQLFWLCQSGGWAVYAVLTELMIKIPSQEPWQVALPHLLLDTSFGFVLTLLLRAWYGRVSAQETRLKILWHLLVILVSCLVWTQWKWLTLQWLYGQMWQSMTWFDFGTWNSASLTILLTWTALYYASKATFETMEQRQKVAEAIHLAKEAQLKMLRYQLNPHFMFNSINAICTLILKQENQHAVSMLEKLCDLLRYSLYTDPLAKVTVAEEILILQTYFDVEQCRFRNKLNVSVVADDDVKGLLMPSLLLQPLAENALKHGMRMSQQSYAITVSFSQQNGQLLIRMLDNGKGFTEQADTGSTGSSTGIGLHNCEERLALIYPGQSSFSFGNRAEEGAWIQISIPQERPGLPR</sequence>
<dbReference type="InterPro" id="IPR036890">
    <property type="entry name" value="HATPase_C_sf"/>
</dbReference>
<dbReference type="Proteomes" id="UP001257909">
    <property type="component" value="Unassembled WGS sequence"/>
</dbReference>
<dbReference type="GO" id="GO:0016301">
    <property type="term" value="F:kinase activity"/>
    <property type="evidence" value="ECO:0007669"/>
    <property type="project" value="UniProtKB-KW"/>
</dbReference>
<evidence type="ECO:0000256" key="1">
    <source>
        <dbReference type="SAM" id="Phobius"/>
    </source>
</evidence>